<protein>
    <submittedName>
        <fullName evidence="10">Cation:proton antiporter</fullName>
    </submittedName>
</protein>
<gene>
    <name evidence="10" type="ORF">TH6_01285</name>
</gene>
<dbReference type="RefSeq" id="WP_062956627.1">
    <property type="nucleotide sequence ID" value="NZ_JPWB01000001.1"/>
</dbReference>
<dbReference type="AlphaFoldDB" id="A0A367VJX5"/>
<dbReference type="Proteomes" id="UP000253061">
    <property type="component" value="Unassembled WGS sequence"/>
</dbReference>
<organism evidence="10 11">
    <name type="scientific">Thalassospira profundimaris</name>
    <dbReference type="NCBI Taxonomy" id="502049"/>
    <lineage>
        <taxon>Bacteria</taxon>
        <taxon>Pseudomonadati</taxon>
        <taxon>Pseudomonadota</taxon>
        <taxon>Alphaproteobacteria</taxon>
        <taxon>Rhodospirillales</taxon>
        <taxon>Thalassospiraceae</taxon>
        <taxon>Thalassospira</taxon>
    </lineage>
</organism>
<dbReference type="Pfam" id="PF04066">
    <property type="entry name" value="MrpF_PhaF"/>
    <property type="match status" value="1"/>
</dbReference>
<evidence type="ECO:0000256" key="5">
    <source>
        <dbReference type="ARBA" id="ARBA00022692"/>
    </source>
</evidence>
<accession>A0A367VJX5</accession>
<evidence type="ECO:0000313" key="11">
    <source>
        <dbReference type="Proteomes" id="UP000253061"/>
    </source>
</evidence>
<evidence type="ECO:0000256" key="4">
    <source>
        <dbReference type="ARBA" id="ARBA00022475"/>
    </source>
</evidence>
<feature type="transmembrane region" description="Helical" evidence="9">
    <location>
        <begin position="6"/>
        <end position="22"/>
    </location>
</feature>
<keyword evidence="4 8" id="KW-1003">Cell membrane</keyword>
<comment type="subcellular location">
    <subcellularLocation>
        <location evidence="1 8">Cell membrane</location>
        <topology evidence="1 8">Multi-pass membrane protein</topology>
    </subcellularLocation>
</comment>
<proteinExistence type="inferred from homology"/>
<reference evidence="10 11" key="1">
    <citation type="submission" date="2014-07" db="EMBL/GenBank/DDBJ databases">
        <title>Draft genome sequence of Thalassospira profundimaris R8-17.</title>
        <authorList>
            <person name="Lai Q."/>
            <person name="Shao Z."/>
        </authorList>
    </citation>
    <scope>NUCLEOTIDE SEQUENCE [LARGE SCALE GENOMIC DNA]</scope>
    <source>
        <strain evidence="10 11">R8-17</strain>
    </source>
</reference>
<dbReference type="PIRSF" id="PIRSF028784">
    <property type="entry name" value="MrpF"/>
    <property type="match status" value="1"/>
</dbReference>
<dbReference type="PANTHER" id="PTHR34702">
    <property type="entry name" value="NA(+)/H(+) ANTIPORTER SUBUNIT F1"/>
    <property type="match status" value="1"/>
</dbReference>
<keyword evidence="8" id="KW-0050">Antiport</keyword>
<evidence type="ECO:0000256" key="7">
    <source>
        <dbReference type="ARBA" id="ARBA00023136"/>
    </source>
</evidence>
<feature type="transmembrane region" description="Helical" evidence="9">
    <location>
        <begin position="59"/>
        <end position="83"/>
    </location>
</feature>
<keyword evidence="5 9" id="KW-0812">Transmembrane</keyword>
<dbReference type="GO" id="GO:0005886">
    <property type="term" value="C:plasma membrane"/>
    <property type="evidence" value="ECO:0007669"/>
    <property type="project" value="UniProtKB-SubCell"/>
</dbReference>
<evidence type="ECO:0000256" key="2">
    <source>
        <dbReference type="ARBA" id="ARBA00009212"/>
    </source>
</evidence>
<sequence>MIEYALNFGFVCVALALLMNLYRLTAGPTTADRVLAVDTMAINAIALLVLYGIGKATAMYFEGALLFAMFGFVSTVAYCKFVLRGDIIE</sequence>
<evidence type="ECO:0000256" key="9">
    <source>
        <dbReference type="SAM" id="Phobius"/>
    </source>
</evidence>
<comment type="similarity">
    <text evidence="2 8">Belongs to the CPA3 antiporters (TC 2.A.63) subunit F family.</text>
</comment>
<dbReference type="NCBIfam" id="NF004812">
    <property type="entry name" value="PRK06161.1"/>
    <property type="match status" value="1"/>
</dbReference>
<name>A0A367VJX5_9PROT</name>
<evidence type="ECO:0000256" key="6">
    <source>
        <dbReference type="ARBA" id="ARBA00022989"/>
    </source>
</evidence>
<keyword evidence="7 8" id="KW-0472">Membrane</keyword>
<dbReference type="EMBL" id="JPWB01000001">
    <property type="protein sequence ID" value="RCK25289.1"/>
    <property type="molecule type" value="Genomic_DNA"/>
</dbReference>
<evidence type="ECO:0000256" key="1">
    <source>
        <dbReference type="ARBA" id="ARBA00004651"/>
    </source>
</evidence>
<evidence type="ECO:0000256" key="8">
    <source>
        <dbReference type="PIRNR" id="PIRNR028784"/>
    </source>
</evidence>
<comment type="caution">
    <text evidence="10">The sequence shown here is derived from an EMBL/GenBank/DDBJ whole genome shotgun (WGS) entry which is preliminary data.</text>
</comment>
<evidence type="ECO:0000313" key="10">
    <source>
        <dbReference type="EMBL" id="RCK25289.1"/>
    </source>
</evidence>
<keyword evidence="3 8" id="KW-0813">Transport</keyword>
<keyword evidence="8" id="KW-0406">Ion transport</keyword>
<feature type="transmembrane region" description="Helical" evidence="9">
    <location>
        <begin position="34"/>
        <end position="53"/>
    </location>
</feature>
<dbReference type="PANTHER" id="PTHR34702:SF1">
    <property type="entry name" value="NA(+)_H(+) ANTIPORTER SUBUNIT F"/>
    <property type="match status" value="1"/>
</dbReference>
<keyword evidence="6 9" id="KW-1133">Transmembrane helix</keyword>
<evidence type="ECO:0000256" key="3">
    <source>
        <dbReference type="ARBA" id="ARBA00022448"/>
    </source>
</evidence>
<dbReference type="InterPro" id="IPR007208">
    <property type="entry name" value="MrpF/PhaF-like"/>
</dbReference>
<dbReference type="GO" id="GO:0015385">
    <property type="term" value="F:sodium:proton antiporter activity"/>
    <property type="evidence" value="ECO:0007669"/>
    <property type="project" value="TreeGrafter"/>
</dbReference>